<organism evidence="2 3">
    <name type="scientific">Pseudomonas viciae</name>
    <dbReference type="NCBI Taxonomy" id="2505979"/>
    <lineage>
        <taxon>Bacteria</taxon>
        <taxon>Pseudomonadati</taxon>
        <taxon>Pseudomonadota</taxon>
        <taxon>Gammaproteobacteria</taxon>
        <taxon>Pseudomonadales</taxon>
        <taxon>Pseudomonadaceae</taxon>
        <taxon>Pseudomonas</taxon>
    </lineage>
</organism>
<proteinExistence type="predicted"/>
<sequence length="61" mass="6080">MIDGSDAEVRATLIQCGSGLARESGRSGKATATDTPLSRASPLPQGFDGQAPIAGACFTAV</sequence>
<evidence type="ECO:0000313" key="3">
    <source>
        <dbReference type="Proteomes" id="UP000296468"/>
    </source>
</evidence>
<gene>
    <name evidence="2" type="ORF">EPZ47_02345</name>
</gene>
<evidence type="ECO:0000256" key="1">
    <source>
        <dbReference type="SAM" id="MobiDB-lite"/>
    </source>
</evidence>
<reference evidence="2 3" key="1">
    <citation type="journal article" date="2019" name="Front. Microbiol.">
        <title>In silico and Genetic Analyses of Cyclic Lipopeptide Synthetic Gene Clusters in Pseudomonas sp. 11K1.</title>
        <authorList>
            <person name="Zhao H."/>
            <person name="Liu Y.P."/>
            <person name="Zhang L.Q."/>
        </authorList>
    </citation>
    <scope>NUCLEOTIDE SEQUENCE [LARGE SCALE GENOMIC DNA]</scope>
    <source>
        <strain evidence="2 3">11K1</strain>
    </source>
</reference>
<dbReference type="AlphaFoldDB" id="A0A4P7PAZ9"/>
<feature type="region of interest" description="Disordered" evidence="1">
    <location>
        <begin position="20"/>
        <end position="46"/>
    </location>
</feature>
<dbReference type="KEGG" id="pvk:EPZ47_02345"/>
<accession>A0A4P7PAZ9</accession>
<dbReference type="Proteomes" id="UP000296468">
    <property type="component" value="Chromosome"/>
</dbReference>
<evidence type="ECO:0000313" key="2">
    <source>
        <dbReference type="EMBL" id="QBZ87597.1"/>
    </source>
</evidence>
<dbReference type="EMBL" id="CP035088">
    <property type="protein sequence ID" value="QBZ87597.1"/>
    <property type="molecule type" value="Genomic_DNA"/>
</dbReference>
<name>A0A4P7PAZ9_9PSED</name>
<protein>
    <submittedName>
        <fullName evidence="2">Uncharacterized protein</fullName>
    </submittedName>
</protein>